<dbReference type="GeneID" id="25254466"/>
<evidence type="ECO:0000256" key="1">
    <source>
        <dbReference type="SAM" id="MobiDB-lite"/>
    </source>
</evidence>
<dbReference type="AlphaFoldDB" id="U6KQH3"/>
<evidence type="ECO:0000313" key="3">
    <source>
        <dbReference type="Proteomes" id="UP000030747"/>
    </source>
</evidence>
<feature type="region of interest" description="Disordered" evidence="1">
    <location>
        <begin position="171"/>
        <end position="198"/>
    </location>
</feature>
<gene>
    <name evidence="2" type="ORF">ETH_00026850</name>
</gene>
<name>U6KQH3_EIMTE</name>
<dbReference type="VEuPathDB" id="ToxoDB:ETH_00026850"/>
<feature type="compositionally biased region" description="Low complexity" evidence="1">
    <location>
        <begin position="171"/>
        <end position="184"/>
    </location>
</feature>
<dbReference type="Proteomes" id="UP000030747">
    <property type="component" value="Unassembled WGS sequence"/>
</dbReference>
<sequence>MLLSLAESSDVPIICPDSVRRLLSEAAAEESLLQRQPTAAAATAGLDGDVQLDDISLASLPLRHREAYSRLASRLAECCSAWGCSAAAVHCCGAAARLLGRAVAERIPPKPKGASIAAAAAAGEQREREVLLLIVDRLQDLQSPLAPGSLLSPSAPSDGGEWTLQQLKVLQQHKQRQEQPQQPQLVDPSAVPSQLIDSTGVRRPYTVTWDPLRPYCNSKGLFKNLQEQ</sequence>
<accession>U6KQH3</accession>
<dbReference type="VEuPathDB" id="ToxoDB:ETH2_1428300"/>
<proteinExistence type="predicted"/>
<reference evidence="2" key="1">
    <citation type="submission" date="2013-10" db="EMBL/GenBank/DDBJ databases">
        <title>Genomic analysis of the causative agents of coccidiosis in chickens.</title>
        <authorList>
            <person name="Reid A.J."/>
            <person name="Blake D."/>
            <person name="Billington K."/>
            <person name="Browne H."/>
            <person name="Dunn M."/>
            <person name="Hung S."/>
            <person name="Kawahara F."/>
            <person name="Miranda-Saavedra D."/>
            <person name="Mourier T."/>
            <person name="Nagra H."/>
            <person name="Otto T.D."/>
            <person name="Rawlings N."/>
            <person name="Sanchez A."/>
            <person name="Sanders M."/>
            <person name="Subramaniam C."/>
            <person name="Tay Y."/>
            <person name="Dear P."/>
            <person name="Doerig C."/>
            <person name="Gruber A."/>
            <person name="Parkinson J."/>
            <person name="Shirley M."/>
            <person name="Wan K.L."/>
            <person name="Berriman M."/>
            <person name="Tomley F."/>
            <person name="Pain A."/>
        </authorList>
    </citation>
    <scope>NUCLEOTIDE SEQUENCE [LARGE SCALE GENOMIC DNA]</scope>
    <source>
        <strain evidence="2">Houghton</strain>
    </source>
</reference>
<dbReference type="EMBL" id="HG673774">
    <property type="protein sequence ID" value="CDJ37688.1"/>
    <property type="molecule type" value="Genomic_DNA"/>
</dbReference>
<reference evidence="2" key="2">
    <citation type="submission" date="2013-10" db="EMBL/GenBank/DDBJ databases">
        <authorList>
            <person name="Aslett M."/>
        </authorList>
    </citation>
    <scope>NUCLEOTIDE SEQUENCE [LARGE SCALE GENOMIC DNA]</scope>
    <source>
        <strain evidence="2">Houghton</strain>
    </source>
</reference>
<evidence type="ECO:0000313" key="2">
    <source>
        <dbReference type="EMBL" id="CDJ37688.1"/>
    </source>
</evidence>
<protein>
    <submittedName>
        <fullName evidence="2">Uncharacterized protein</fullName>
    </submittedName>
</protein>
<organism evidence="2 3">
    <name type="scientific">Eimeria tenella</name>
    <name type="common">Coccidian parasite</name>
    <dbReference type="NCBI Taxonomy" id="5802"/>
    <lineage>
        <taxon>Eukaryota</taxon>
        <taxon>Sar</taxon>
        <taxon>Alveolata</taxon>
        <taxon>Apicomplexa</taxon>
        <taxon>Conoidasida</taxon>
        <taxon>Coccidia</taxon>
        <taxon>Eucoccidiorida</taxon>
        <taxon>Eimeriorina</taxon>
        <taxon>Eimeriidae</taxon>
        <taxon>Eimeria</taxon>
    </lineage>
</organism>
<dbReference type="RefSeq" id="XP_013228526.1">
    <property type="nucleotide sequence ID" value="XM_013373072.1"/>
</dbReference>
<keyword evidence="3" id="KW-1185">Reference proteome</keyword>